<organism evidence="1 2">
    <name type="scientific">Trema orientale</name>
    <name type="common">Charcoal tree</name>
    <name type="synonym">Celtis orientalis</name>
    <dbReference type="NCBI Taxonomy" id="63057"/>
    <lineage>
        <taxon>Eukaryota</taxon>
        <taxon>Viridiplantae</taxon>
        <taxon>Streptophyta</taxon>
        <taxon>Embryophyta</taxon>
        <taxon>Tracheophyta</taxon>
        <taxon>Spermatophyta</taxon>
        <taxon>Magnoliopsida</taxon>
        <taxon>eudicotyledons</taxon>
        <taxon>Gunneridae</taxon>
        <taxon>Pentapetalae</taxon>
        <taxon>rosids</taxon>
        <taxon>fabids</taxon>
        <taxon>Rosales</taxon>
        <taxon>Cannabaceae</taxon>
        <taxon>Trema</taxon>
    </lineage>
</organism>
<dbReference type="InParanoid" id="A0A2P5EKY8"/>
<dbReference type="Proteomes" id="UP000237000">
    <property type="component" value="Unassembled WGS sequence"/>
</dbReference>
<evidence type="ECO:0000313" key="1">
    <source>
        <dbReference type="EMBL" id="PON86227.1"/>
    </source>
</evidence>
<name>A0A2P5EKY8_TREOI</name>
<dbReference type="AlphaFoldDB" id="A0A2P5EKY8"/>
<sequence length="116" mass="12404">QCREMGSLNGKMRINGGANLKDFESDVLSFSIAIEPEDKPLAPPRFLLERSLDVEFVLGNELADGGVEELRGVAGVPFAKAVFEFELHEVSGDGGDEHLGGMAIDGVCELEDLVVA</sequence>
<dbReference type="EMBL" id="JXTC01000135">
    <property type="protein sequence ID" value="PON86227.1"/>
    <property type="molecule type" value="Genomic_DNA"/>
</dbReference>
<accession>A0A2P5EKY8</accession>
<feature type="non-terminal residue" evidence="1">
    <location>
        <position position="1"/>
    </location>
</feature>
<dbReference type="OrthoDB" id="10278010at2759"/>
<keyword evidence="2" id="KW-1185">Reference proteome</keyword>
<proteinExistence type="predicted"/>
<comment type="caution">
    <text evidence="1">The sequence shown here is derived from an EMBL/GenBank/DDBJ whole genome shotgun (WGS) entry which is preliminary data.</text>
</comment>
<protein>
    <submittedName>
        <fullName evidence="1">Uncharacterized protein</fullName>
    </submittedName>
</protein>
<gene>
    <name evidence="1" type="ORF">TorRG33x02_179460</name>
</gene>
<evidence type="ECO:0000313" key="2">
    <source>
        <dbReference type="Proteomes" id="UP000237000"/>
    </source>
</evidence>
<reference evidence="2" key="1">
    <citation type="submission" date="2016-06" db="EMBL/GenBank/DDBJ databases">
        <title>Parallel loss of symbiosis genes in relatives of nitrogen-fixing non-legume Parasponia.</title>
        <authorList>
            <person name="Van Velzen R."/>
            <person name="Holmer R."/>
            <person name="Bu F."/>
            <person name="Rutten L."/>
            <person name="Van Zeijl A."/>
            <person name="Liu W."/>
            <person name="Santuari L."/>
            <person name="Cao Q."/>
            <person name="Sharma T."/>
            <person name="Shen D."/>
            <person name="Roswanjaya Y."/>
            <person name="Wardhani T."/>
            <person name="Kalhor M.S."/>
            <person name="Jansen J."/>
            <person name="Van den Hoogen J."/>
            <person name="Gungor B."/>
            <person name="Hartog M."/>
            <person name="Hontelez J."/>
            <person name="Verver J."/>
            <person name="Yang W.-C."/>
            <person name="Schijlen E."/>
            <person name="Repin R."/>
            <person name="Schilthuizen M."/>
            <person name="Schranz E."/>
            <person name="Heidstra R."/>
            <person name="Miyata K."/>
            <person name="Fedorova E."/>
            <person name="Kohlen W."/>
            <person name="Bisseling T."/>
            <person name="Smit S."/>
            <person name="Geurts R."/>
        </authorList>
    </citation>
    <scope>NUCLEOTIDE SEQUENCE [LARGE SCALE GENOMIC DNA]</scope>
    <source>
        <strain evidence="2">cv. RG33-2</strain>
    </source>
</reference>